<protein>
    <submittedName>
        <fullName evidence="1">Uncharacterized protein</fullName>
    </submittedName>
</protein>
<evidence type="ECO:0000313" key="1">
    <source>
        <dbReference type="EMBL" id="KAG8651422.1"/>
    </source>
</evidence>
<name>A0ACB7HF69_MANES</name>
<evidence type="ECO:0000313" key="2">
    <source>
        <dbReference type="Proteomes" id="UP000091857"/>
    </source>
</evidence>
<keyword evidence="2" id="KW-1185">Reference proteome</keyword>
<dbReference type="Proteomes" id="UP000091857">
    <property type="component" value="Chromosome 7"/>
</dbReference>
<gene>
    <name evidence="1" type="ORF">MANES_07G123800v8</name>
</gene>
<dbReference type="EMBL" id="CM004393">
    <property type="protein sequence ID" value="KAG8651422.1"/>
    <property type="molecule type" value="Genomic_DNA"/>
</dbReference>
<reference evidence="2" key="1">
    <citation type="journal article" date="2016" name="Nat. Biotechnol.">
        <title>Sequencing wild and cultivated cassava and related species reveals extensive interspecific hybridization and genetic diversity.</title>
        <authorList>
            <person name="Bredeson J.V."/>
            <person name="Lyons J.B."/>
            <person name="Prochnik S.E."/>
            <person name="Wu G.A."/>
            <person name="Ha C.M."/>
            <person name="Edsinger-Gonzales E."/>
            <person name="Grimwood J."/>
            <person name="Schmutz J."/>
            <person name="Rabbi I.Y."/>
            <person name="Egesi C."/>
            <person name="Nauluvula P."/>
            <person name="Lebot V."/>
            <person name="Ndunguru J."/>
            <person name="Mkamilo G."/>
            <person name="Bart R.S."/>
            <person name="Setter T.L."/>
            <person name="Gleadow R.M."/>
            <person name="Kulakow P."/>
            <person name="Ferguson M.E."/>
            <person name="Rounsley S."/>
            <person name="Rokhsar D.S."/>
        </authorList>
    </citation>
    <scope>NUCLEOTIDE SEQUENCE [LARGE SCALE GENOMIC DNA]</scope>
    <source>
        <strain evidence="2">cv. AM560-2</strain>
    </source>
</reference>
<comment type="caution">
    <text evidence="1">The sequence shown here is derived from an EMBL/GenBank/DDBJ whole genome shotgun (WGS) entry which is preliminary data.</text>
</comment>
<organism evidence="1 2">
    <name type="scientific">Manihot esculenta</name>
    <name type="common">Cassava</name>
    <name type="synonym">Jatropha manihot</name>
    <dbReference type="NCBI Taxonomy" id="3983"/>
    <lineage>
        <taxon>Eukaryota</taxon>
        <taxon>Viridiplantae</taxon>
        <taxon>Streptophyta</taxon>
        <taxon>Embryophyta</taxon>
        <taxon>Tracheophyta</taxon>
        <taxon>Spermatophyta</taxon>
        <taxon>Magnoliopsida</taxon>
        <taxon>eudicotyledons</taxon>
        <taxon>Gunneridae</taxon>
        <taxon>Pentapetalae</taxon>
        <taxon>rosids</taxon>
        <taxon>fabids</taxon>
        <taxon>Malpighiales</taxon>
        <taxon>Euphorbiaceae</taxon>
        <taxon>Crotonoideae</taxon>
        <taxon>Manihoteae</taxon>
        <taxon>Manihot</taxon>
    </lineage>
</organism>
<accession>A0ACB7HF69</accession>
<proteinExistence type="predicted"/>
<sequence>MAELHYNGIDGNRQANLRVDTFWFIDALSRLLNFYRYDRYRCSAAATVMCQRLFSRQRPYYDHREVATACMMIAKRNYTPNDAQIDQICNYSFLLIHSGESFTKMVAPDGWKERMLWVERVVFSFLQHDDMKVDLPHDLFHYHTRFIQPALRHFCYQLLNDGLLSTAFLVFPRHYLVAGALYAGRTMFDLPFRYDWWEQCELNPDMVQEVGESFLESQEIRQQSRFILPSDKHTFRILHRRAEELSQKLAGAEKEIQRLTEALAESHNVWQINRICCDWIMVFDHTV</sequence>